<keyword evidence="2" id="KW-1185">Reference proteome</keyword>
<gene>
    <name evidence="1" type="ORF">O3P16_07915</name>
</gene>
<proteinExistence type="predicted"/>
<evidence type="ECO:0008006" key="3">
    <source>
        <dbReference type="Google" id="ProtNLM"/>
    </source>
</evidence>
<organism evidence="1 2">
    <name type="scientific">Polluticaenibacter yanchengensis</name>
    <dbReference type="NCBI Taxonomy" id="3014562"/>
    <lineage>
        <taxon>Bacteria</taxon>
        <taxon>Pseudomonadati</taxon>
        <taxon>Bacteroidota</taxon>
        <taxon>Chitinophagia</taxon>
        <taxon>Chitinophagales</taxon>
        <taxon>Chitinophagaceae</taxon>
        <taxon>Polluticaenibacter</taxon>
    </lineage>
</organism>
<sequence>MTYQITSEQLHELAKTTDKVKEMFPDAFKHKSGWYKLPGSTFLMYHDFENGIKYGFGRNGEWYDPLEISWNPSLVPADETEVVNALLSEAIKRGYTKGVNVICLKDGLEYKLRRYDEISRISIELMFLMTKDFWLCGKGVFTSFCIFKNGKWAEIIKEKTVVEELLELLNRCVNYAHIENYDFSKVATFVSHILTNEEYHLLSGQGVYEKARNIINIALKETGESLAVEFAKSCNWHFVLTKRFIEDETQFKKEYFDQLDGKTSKEKTSIIFDKYIK</sequence>
<dbReference type="RefSeq" id="WP_407031055.1">
    <property type="nucleotide sequence ID" value="NZ_JAQGEF010000007.1"/>
</dbReference>
<evidence type="ECO:0000313" key="1">
    <source>
        <dbReference type="EMBL" id="MDA3614730.1"/>
    </source>
</evidence>
<comment type="caution">
    <text evidence="1">The sequence shown here is derived from an EMBL/GenBank/DDBJ whole genome shotgun (WGS) entry which is preliminary data.</text>
</comment>
<dbReference type="Proteomes" id="UP001210231">
    <property type="component" value="Unassembled WGS sequence"/>
</dbReference>
<accession>A0ABT4UIW3</accession>
<name>A0ABT4UIW3_9BACT</name>
<evidence type="ECO:0000313" key="2">
    <source>
        <dbReference type="Proteomes" id="UP001210231"/>
    </source>
</evidence>
<dbReference type="EMBL" id="JAQGEF010000007">
    <property type="protein sequence ID" value="MDA3614730.1"/>
    <property type="molecule type" value="Genomic_DNA"/>
</dbReference>
<protein>
    <recommendedName>
        <fullName evidence="3">DUF4304 domain-containing protein</fullName>
    </recommendedName>
</protein>
<reference evidence="1 2" key="1">
    <citation type="submission" date="2022-12" db="EMBL/GenBank/DDBJ databases">
        <title>Chitinophagaceae gen. sp. nov., a new member of the family Chitinophagaceae, isolated from soil in a chemical factory.</title>
        <authorList>
            <person name="Ke Z."/>
        </authorList>
    </citation>
    <scope>NUCLEOTIDE SEQUENCE [LARGE SCALE GENOMIC DNA]</scope>
    <source>
        <strain evidence="1 2">LY-5</strain>
    </source>
</reference>